<dbReference type="SUPFAM" id="SSF51366">
    <property type="entry name" value="Ribulose-phoshate binding barrel"/>
    <property type="match status" value="1"/>
</dbReference>
<dbReference type="OrthoDB" id="9786954at2"/>
<evidence type="ECO:0000313" key="12">
    <source>
        <dbReference type="Proteomes" id="UP000317169"/>
    </source>
</evidence>
<evidence type="ECO:0000259" key="10">
    <source>
        <dbReference type="Pfam" id="PF00697"/>
    </source>
</evidence>
<dbReference type="Pfam" id="PF00697">
    <property type="entry name" value="PRAI"/>
    <property type="match status" value="1"/>
</dbReference>
<evidence type="ECO:0000256" key="9">
    <source>
        <dbReference type="HAMAP-Rule" id="MF_00135"/>
    </source>
</evidence>
<dbReference type="PANTHER" id="PTHR42894:SF1">
    <property type="entry name" value="N-(5'-PHOSPHORIBOSYL)ANTHRANILATE ISOMERASE"/>
    <property type="match status" value="1"/>
</dbReference>
<proteinExistence type="inferred from homology"/>
<evidence type="ECO:0000256" key="1">
    <source>
        <dbReference type="ARBA" id="ARBA00001164"/>
    </source>
</evidence>
<accession>A0A507ZKY7</accession>
<dbReference type="RefSeq" id="WP_141422032.1">
    <property type="nucleotide sequence ID" value="NZ_VIAR01000009.1"/>
</dbReference>
<comment type="catalytic activity">
    <reaction evidence="1 9">
        <text>N-(5-phospho-beta-D-ribosyl)anthranilate = 1-(2-carboxyphenylamino)-1-deoxy-D-ribulose 5-phosphate</text>
        <dbReference type="Rhea" id="RHEA:21540"/>
        <dbReference type="ChEBI" id="CHEBI:18277"/>
        <dbReference type="ChEBI" id="CHEBI:58613"/>
        <dbReference type="EC" id="5.3.1.24"/>
    </reaction>
</comment>
<sequence length="212" mass="24146">MKIKVCGMKYPVNIQAIQQSEPDFMGFIFFTESPRYVGEKLSASLLNKSDCKSVGVFVNSSVKEITTLVEKYDLDYVQLHGDESLNFVKELFKTDIKIIKAVRIHTAFDWSSIRPFAAFVHYFLLDTQGKSYGGNGYKFDWQVLKNYKETKPFFLSGGIGSNDVKRIKALEIPQLEAIDINSKFEIDPGLKNEELVSTMINKLRNETDLSSK</sequence>
<dbReference type="AlphaFoldDB" id="A0A507ZKY7"/>
<dbReference type="GO" id="GO:0004640">
    <property type="term" value="F:phosphoribosylanthranilate isomerase activity"/>
    <property type="evidence" value="ECO:0007669"/>
    <property type="project" value="UniProtKB-UniRule"/>
</dbReference>
<dbReference type="HAMAP" id="MF_00135">
    <property type="entry name" value="PRAI"/>
    <property type="match status" value="1"/>
</dbReference>
<protein>
    <recommendedName>
        <fullName evidence="4 9">N-(5'-phosphoribosyl)anthranilate isomerase</fullName>
        <shortName evidence="9">PRAI</shortName>
        <ecNumber evidence="3 9">5.3.1.24</ecNumber>
    </recommendedName>
</protein>
<comment type="pathway">
    <text evidence="2 9">Amino-acid biosynthesis; L-tryptophan biosynthesis; L-tryptophan from chorismate: step 3/5.</text>
</comment>
<comment type="similarity">
    <text evidence="9">Belongs to the TrpF family.</text>
</comment>
<keyword evidence="8 9" id="KW-0413">Isomerase</keyword>
<dbReference type="UniPathway" id="UPA00035">
    <property type="reaction ID" value="UER00042"/>
</dbReference>
<evidence type="ECO:0000256" key="7">
    <source>
        <dbReference type="ARBA" id="ARBA00023141"/>
    </source>
</evidence>
<reference evidence="11 12" key="1">
    <citation type="submission" date="2019-06" db="EMBL/GenBank/DDBJ databases">
        <title>Flavibacter putida gen. nov., sp. nov., a novel marine bacterium of the family Flavobacteriaceae isolated from coastal seawater.</title>
        <authorList>
            <person name="Feng X."/>
        </authorList>
    </citation>
    <scope>NUCLEOTIDE SEQUENCE [LARGE SCALE GENOMIC DNA]</scope>
    <source>
        <strain evidence="11 12">PLHSN227</strain>
    </source>
</reference>
<comment type="caution">
    <text evidence="11">The sequence shown here is derived from an EMBL/GenBank/DDBJ whole genome shotgun (WGS) entry which is preliminary data.</text>
</comment>
<evidence type="ECO:0000256" key="2">
    <source>
        <dbReference type="ARBA" id="ARBA00004664"/>
    </source>
</evidence>
<dbReference type="InterPro" id="IPR001240">
    <property type="entry name" value="PRAI_dom"/>
</dbReference>
<organism evidence="11 12">
    <name type="scientific">Haloflavibacter putidus</name>
    <dbReference type="NCBI Taxonomy" id="2576776"/>
    <lineage>
        <taxon>Bacteria</taxon>
        <taxon>Pseudomonadati</taxon>
        <taxon>Bacteroidota</taxon>
        <taxon>Flavobacteriia</taxon>
        <taxon>Flavobacteriales</taxon>
        <taxon>Flavobacteriaceae</taxon>
        <taxon>Haloflavibacter</taxon>
    </lineage>
</organism>
<name>A0A507ZKY7_9FLAO</name>
<dbReference type="InterPro" id="IPR013785">
    <property type="entry name" value="Aldolase_TIM"/>
</dbReference>
<dbReference type="InterPro" id="IPR011060">
    <property type="entry name" value="RibuloseP-bd_barrel"/>
</dbReference>
<evidence type="ECO:0000256" key="8">
    <source>
        <dbReference type="ARBA" id="ARBA00023235"/>
    </source>
</evidence>
<keyword evidence="7 9" id="KW-0057">Aromatic amino acid biosynthesis</keyword>
<keyword evidence="12" id="KW-1185">Reference proteome</keyword>
<dbReference type="Proteomes" id="UP000317169">
    <property type="component" value="Unassembled WGS sequence"/>
</dbReference>
<gene>
    <name evidence="9" type="primary">trpF</name>
    <name evidence="11" type="ORF">FKR84_09295</name>
</gene>
<dbReference type="EC" id="5.3.1.24" evidence="3 9"/>
<dbReference type="GO" id="GO:0000162">
    <property type="term" value="P:L-tryptophan biosynthetic process"/>
    <property type="evidence" value="ECO:0007669"/>
    <property type="project" value="UniProtKB-UniRule"/>
</dbReference>
<dbReference type="Gene3D" id="3.20.20.70">
    <property type="entry name" value="Aldolase class I"/>
    <property type="match status" value="1"/>
</dbReference>
<feature type="domain" description="N-(5'phosphoribosyl) anthranilate isomerase (PRAI)" evidence="10">
    <location>
        <begin position="4"/>
        <end position="201"/>
    </location>
</feature>
<evidence type="ECO:0000256" key="6">
    <source>
        <dbReference type="ARBA" id="ARBA00022822"/>
    </source>
</evidence>
<keyword evidence="5 9" id="KW-0028">Amino-acid biosynthesis</keyword>
<dbReference type="InterPro" id="IPR044643">
    <property type="entry name" value="TrpF_fam"/>
</dbReference>
<evidence type="ECO:0000256" key="3">
    <source>
        <dbReference type="ARBA" id="ARBA00012572"/>
    </source>
</evidence>
<dbReference type="PANTHER" id="PTHR42894">
    <property type="entry name" value="N-(5'-PHOSPHORIBOSYL)ANTHRANILATE ISOMERASE"/>
    <property type="match status" value="1"/>
</dbReference>
<evidence type="ECO:0000313" key="11">
    <source>
        <dbReference type="EMBL" id="TQD37657.1"/>
    </source>
</evidence>
<evidence type="ECO:0000256" key="5">
    <source>
        <dbReference type="ARBA" id="ARBA00022605"/>
    </source>
</evidence>
<evidence type="ECO:0000256" key="4">
    <source>
        <dbReference type="ARBA" id="ARBA00022272"/>
    </source>
</evidence>
<dbReference type="EMBL" id="VIAR01000009">
    <property type="protein sequence ID" value="TQD37657.1"/>
    <property type="molecule type" value="Genomic_DNA"/>
</dbReference>
<keyword evidence="6 9" id="KW-0822">Tryptophan biosynthesis</keyword>
<dbReference type="CDD" id="cd00405">
    <property type="entry name" value="PRAI"/>
    <property type="match status" value="1"/>
</dbReference>